<feature type="transmembrane region" description="Helical" evidence="1">
    <location>
        <begin position="6"/>
        <end position="27"/>
    </location>
</feature>
<evidence type="ECO:0000313" key="3">
    <source>
        <dbReference type="Proteomes" id="UP000680714"/>
    </source>
</evidence>
<comment type="caution">
    <text evidence="2">The sequence shown here is derived from an EMBL/GenBank/DDBJ whole genome shotgun (WGS) entry which is preliminary data.</text>
</comment>
<evidence type="ECO:0000256" key="1">
    <source>
        <dbReference type="SAM" id="Phobius"/>
    </source>
</evidence>
<keyword evidence="1" id="KW-0472">Membrane</keyword>
<sequence>MRILPYLLVLAMGAPVLVWVMINSFMIKGQATSFSTIDLWVLVPLGLCMVAAFGLLATWMDKVISRTGG</sequence>
<dbReference type="Proteomes" id="UP000680714">
    <property type="component" value="Unassembled WGS sequence"/>
</dbReference>
<gene>
    <name evidence="2" type="ORF">KEC16_16195</name>
</gene>
<evidence type="ECO:0000313" key="2">
    <source>
        <dbReference type="EMBL" id="MBR9973265.1"/>
    </source>
</evidence>
<keyword evidence="1" id="KW-0812">Transmembrane</keyword>
<name>A0ABS5IFS8_9PROT</name>
<keyword evidence="3" id="KW-1185">Reference proteome</keyword>
<reference evidence="2 3" key="1">
    <citation type="submission" date="2021-04" db="EMBL/GenBank/DDBJ databases">
        <title>Magnetospirillum sulfuroxidans sp. nov., a facultative chemolithoautotrophic sulfur-oxidizing alphaproteobacterium isolated from freshwater sediment and proposals for Paramagetospirillum gen. nov., and Magnetospirillaceae fam. nov.</title>
        <authorList>
            <person name="Koziaeva V."/>
            <person name="Geelhoed J.S."/>
            <person name="Sorokin D.Y."/>
            <person name="Grouzdev D.S."/>
        </authorList>
    </citation>
    <scope>NUCLEOTIDE SEQUENCE [LARGE SCALE GENOMIC DNA]</scope>
    <source>
        <strain evidence="2 3">J10</strain>
    </source>
</reference>
<protein>
    <submittedName>
        <fullName evidence="2">Uncharacterized protein</fullName>
    </submittedName>
</protein>
<feature type="transmembrane region" description="Helical" evidence="1">
    <location>
        <begin position="39"/>
        <end position="60"/>
    </location>
</feature>
<accession>A0ABS5IFS8</accession>
<proteinExistence type="predicted"/>
<organism evidence="2 3">
    <name type="scientific">Magnetospirillum sulfuroxidans</name>
    <dbReference type="NCBI Taxonomy" id="611300"/>
    <lineage>
        <taxon>Bacteria</taxon>
        <taxon>Pseudomonadati</taxon>
        <taxon>Pseudomonadota</taxon>
        <taxon>Alphaproteobacteria</taxon>
        <taxon>Rhodospirillales</taxon>
        <taxon>Rhodospirillaceae</taxon>
        <taxon>Magnetospirillum</taxon>
    </lineage>
</organism>
<dbReference type="RefSeq" id="WP_211550833.1">
    <property type="nucleotide sequence ID" value="NZ_JAGTUF010000020.1"/>
</dbReference>
<dbReference type="EMBL" id="JAGTUF010000020">
    <property type="protein sequence ID" value="MBR9973265.1"/>
    <property type="molecule type" value="Genomic_DNA"/>
</dbReference>
<keyword evidence="1" id="KW-1133">Transmembrane helix</keyword>